<proteinExistence type="predicted"/>
<dbReference type="EMBL" id="JAULSJ010000026">
    <property type="protein sequence ID" value="MDO3426281.1"/>
    <property type="molecule type" value="Genomic_DNA"/>
</dbReference>
<keyword evidence="2" id="KW-1185">Reference proteome</keyword>
<gene>
    <name evidence="1" type="ORF">QWT87_15375</name>
</gene>
<accession>A0ABT8U5C7</accession>
<evidence type="ECO:0000313" key="1">
    <source>
        <dbReference type="EMBL" id="MDO3426281.1"/>
    </source>
</evidence>
<reference evidence="1" key="1">
    <citation type="submission" date="2023-07" db="EMBL/GenBank/DDBJ databases">
        <title>AMR profile of multidrug- resistance Chryseobacterium gambrini related strain.</title>
        <authorList>
            <person name="Kirdat K."/>
            <person name="Bhatt A."/>
            <person name="Kuyare S."/>
            <person name="Yadav A."/>
        </authorList>
    </citation>
    <scope>NUCLEOTIDE SEQUENCE</scope>
    <source>
        <strain evidence="1">APV-1</strain>
    </source>
</reference>
<organism evidence="1 2">
    <name type="scientific">Chryseobacterium urinae</name>
    <dbReference type="NCBI Taxonomy" id="3058400"/>
    <lineage>
        <taxon>Bacteria</taxon>
        <taxon>Pseudomonadati</taxon>
        <taxon>Bacteroidota</taxon>
        <taxon>Flavobacteriia</taxon>
        <taxon>Flavobacteriales</taxon>
        <taxon>Weeksellaceae</taxon>
        <taxon>Chryseobacterium group</taxon>
        <taxon>Chryseobacterium</taxon>
    </lineage>
</organism>
<evidence type="ECO:0000313" key="2">
    <source>
        <dbReference type="Proteomes" id="UP001168128"/>
    </source>
</evidence>
<comment type="caution">
    <text evidence="1">The sequence shown here is derived from an EMBL/GenBank/DDBJ whole genome shotgun (WGS) entry which is preliminary data.</text>
</comment>
<dbReference type="Proteomes" id="UP001168128">
    <property type="component" value="Unassembled WGS sequence"/>
</dbReference>
<dbReference type="RefSeq" id="WP_302717017.1">
    <property type="nucleotide sequence ID" value="NZ_JAULSJ010000026.1"/>
</dbReference>
<sequence>MCENKKYITFCTCNEQELKSILNLEIESFKIFDNKEEYNKQIYYWKLEKTVRGLTFEEKRRIMGQIIRPSEKLDQDLTAEFVMEALNNNAEFDFDYNPEDGDELLIGVSYKYPQVGNHYRPLLPQPMTFVYENKEWYFGYIDHFRYKQVELKKGNITFRKSI</sequence>
<protein>
    <submittedName>
        <fullName evidence="1">Uncharacterized protein</fullName>
    </submittedName>
</protein>
<name>A0ABT8U5C7_9FLAO</name>